<sequence>MSKRITIKDIAKMSGVGVGTVSRVLNGGSVKPETRKVVMNAIKKLGYTPNVSARRLAGGKTMSILVLTPEIRTEFHWRLLESIDKTLDALDYQTVIYPVISQNRYNRLFNSNLFYEFDGVILCTLTYKKMFKKTPDFPVLILEDCEDKHDCVFLDNYYGGVLAAETLLERNIRNLYALYYDETSPLLSNENIIKRLEGFKDRLKEEDISFETDQLINADFFYGRPHERIIQILKTVERPGIFATTDNFAMNVLETAATLGKVPGKDFFIVGYDNQTWTERLELTTIKQPIEEMGEMASKLIVERIKNPELPVRHVKFQPSILRRKSA</sequence>
<dbReference type="AlphaFoldDB" id="A0A0G2Z7S7"/>
<evidence type="ECO:0000313" key="5">
    <source>
        <dbReference type="EMBL" id="AKI97602.1"/>
    </source>
</evidence>
<dbReference type="PROSITE" id="PS00356">
    <property type="entry name" value="HTH_LACI_1"/>
    <property type="match status" value="1"/>
</dbReference>
<dbReference type="PANTHER" id="PTHR30146:SF154">
    <property type="entry name" value="TRANSCRIPTION REGULATOR, MEMBER OF GALR FAMILY"/>
    <property type="match status" value="1"/>
</dbReference>
<dbReference type="PROSITE" id="PS50932">
    <property type="entry name" value="HTH_LACI_2"/>
    <property type="match status" value="1"/>
</dbReference>
<dbReference type="Pfam" id="PF00356">
    <property type="entry name" value="LacI"/>
    <property type="match status" value="1"/>
</dbReference>
<dbReference type="InterPro" id="IPR000843">
    <property type="entry name" value="HTH_LacI"/>
</dbReference>
<dbReference type="SUPFAM" id="SSF47413">
    <property type="entry name" value="lambda repressor-like DNA-binding domains"/>
    <property type="match status" value="1"/>
</dbReference>
<evidence type="ECO:0000256" key="3">
    <source>
        <dbReference type="ARBA" id="ARBA00023163"/>
    </source>
</evidence>
<keyword evidence="2" id="KW-0238">DNA-binding</keyword>
<dbReference type="OrthoDB" id="46155at2"/>
<dbReference type="Pfam" id="PF13377">
    <property type="entry name" value="Peripla_BP_3"/>
    <property type="match status" value="1"/>
</dbReference>
<dbReference type="CDD" id="cd01392">
    <property type="entry name" value="HTH_LacI"/>
    <property type="match status" value="1"/>
</dbReference>
<dbReference type="PANTHER" id="PTHR30146">
    <property type="entry name" value="LACI-RELATED TRANSCRIPTIONAL REPRESSOR"/>
    <property type="match status" value="1"/>
</dbReference>
<dbReference type="InterPro" id="IPR028082">
    <property type="entry name" value="Peripla_BP_I"/>
</dbReference>
<keyword evidence="3" id="KW-0804">Transcription</keyword>
<dbReference type="STRING" id="1330330.IX53_06965"/>
<feature type="domain" description="HTH lacI-type" evidence="4">
    <location>
        <begin position="5"/>
        <end position="58"/>
    </location>
</feature>
<evidence type="ECO:0000256" key="1">
    <source>
        <dbReference type="ARBA" id="ARBA00023015"/>
    </source>
</evidence>
<evidence type="ECO:0000256" key="2">
    <source>
        <dbReference type="ARBA" id="ARBA00023125"/>
    </source>
</evidence>
<dbReference type="GO" id="GO:0000976">
    <property type="term" value="F:transcription cis-regulatory region binding"/>
    <property type="evidence" value="ECO:0007669"/>
    <property type="project" value="TreeGrafter"/>
</dbReference>
<dbReference type="PRINTS" id="PR00036">
    <property type="entry name" value="HTHLACI"/>
</dbReference>
<dbReference type="Gene3D" id="1.10.260.40">
    <property type="entry name" value="lambda repressor-like DNA-binding domains"/>
    <property type="match status" value="1"/>
</dbReference>
<evidence type="ECO:0000313" key="6">
    <source>
        <dbReference type="Proteomes" id="UP000035159"/>
    </source>
</evidence>
<dbReference type="InterPro" id="IPR010982">
    <property type="entry name" value="Lambda_DNA-bd_dom_sf"/>
</dbReference>
<protein>
    <submittedName>
        <fullName evidence="5">LacI family transcriptional regulator</fullName>
    </submittedName>
</protein>
<evidence type="ECO:0000259" key="4">
    <source>
        <dbReference type="PROSITE" id="PS50932"/>
    </source>
</evidence>
<organism evidence="5 6">
    <name type="scientific">Kosmotoga pacifica</name>
    <dbReference type="NCBI Taxonomy" id="1330330"/>
    <lineage>
        <taxon>Bacteria</taxon>
        <taxon>Thermotogati</taxon>
        <taxon>Thermotogota</taxon>
        <taxon>Thermotogae</taxon>
        <taxon>Kosmotogales</taxon>
        <taxon>Kosmotogaceae</taxon>
        <taxon>Kosmotoga</taxon>
    </lineage>
</organism>
<dbReference type="SMART" id="SM00354">
    <property type="entry name" value="HTH_LACI"/>
    <property type="match status" value="1"/>
</dbReference>
<dbReference type="GO" id="GO:0003700">
    <property type="term" value="F:DNA-binding transcription factor activity"/>
    <property type="evidence" value="ECO:0007669"/>
    <property type="project" value="TreeGrafter"/>
</dbReference>
<accession>A0A0G2Z7S7</accession>
<keyword evidence="6" id="KW-1185">Reference proteome</keyword>
<name>A0A0G2Z7S7_9BACT</name>
<reference evidence="5 6" key="1">
    <citation type="submission" date="2015-04" db="EMBL/GenBank/DDBJ databases">
        <title>Complete Genome Sequence of Kosmotoga pacifica SLHLJ1.</title>
        <authorList>
            <person name="Jiang L.J."/>
            <person name="Shao Z.Z."/>
            <person name="Jebbar M."/>
        </authorList>
    </citation>
    <scope>NUCLEOTIDE SEQUENCE [LARGE SCALE GENOMIC DNA]</scope>
    <source>
        <strain evidence="5 6">SLHLJ1</strain>
    </source>
</reference>
<dbReference type="Proteomes" id="UP000035159">
    <property type="component" value="Chromosome"/>
</dbReference>
<proteinExistence type="predicted"/>
<keyword evidence="1" id="KW-0805">Transcription regulation</keyword>
<dbReference type="InterPro" id="IPR046335">
    <property type="entry name" value="LacI/GalR-like_sensor"/>
</dbReference>
<dbReference type="EMBL" id="CP011232">
    <property type="protein sequence ID" value="AKI97602.1"/>
    <property type="molecule type" value="Genomic_DNA"/>
</dbReference>
<dbReference type="SUPFAM" id="SSF53822">
    <property type="entry name" value="Periplasmic binding protein-like I"/>
    <property type="match status" value="1"/>
</dbReference>
<dbReference type="Gene3D" id="3.40.50.2300">
    <property type="match status" value="2"/>
</dbReference>
<dbReference type="RefSeq" id="WP_047754737.1">
    <property type="nucleotide sequence ID" value="NZ_CAJUHA010000017.1"/>
</dbReference>
<dbReference type="KEGG" id="kpf:IX53_06965"/>
<dbReference type="PATRIC" id="fig|1330330.3.peg.1411"/>
<gene>
    <name evidence="5" type="ORF">IX53_06965</name>
</gene>